<feature type="transmembrane region" description="Helical" evidence="2">
    <location>
        <begin position="167"/>
        <end position="185"/>
    </location>
</feature>
<dbReference type="AlphaFoldDB" id="F4R4D6"/>
<dbReference type="eggNOG" id="ENOG502R5SW">
    <property type="taxonomic scope" value="Eukaryota"/>
</dbReference>
<sequence length="598" mass="68711">MRNDPKMNSTLPLAPPPNYDEAIRSNEQTRLVFQEAINSNEQTRLLFQTNHHSQQAQQQQAYRQAPPPPPPPQGPISIHLNHQTHSSSFQFIRLLGFFSLILSILFTIIISLSITHQSKIFYLNSFIFSHFSSFEIPIYYSILSFLIIHLVLVNLNHHKSFSILVHHTIHFTQFNILIQVFVILFDGELRSKESGLTLLSATILLGALDLAKFIHSSTHSQQQVRTPLVIHNVNQSLSFIRPSSFYLSRNQNNLSNAFKRFRFIGYSIFITLNTLILTTTLLLKASDSNPVPSDQLHTVEISFPTIDHHYHHHHEEQLIETSLQMKCEWLNQPNPSILSNQSTSNLPIKTNTILLFSPSAYTAKESSRWISSIESFKKNDLFNGIRFCQFDRPGYDHSFNLPMTKISDSVNVMDQVLNQIGEFDQIQKNWNGIRHSGFIVVGHGYGALEAKVFVSKHPHLIKSILYIDPETEDTFFNLDQDLTDSPLRQFSSSLHNMYKIFISSWKYTISTRLSILPIKSISPSMTRSIIQESTISFSILAYDEFIELTKPNHLSNHFKTKVLLNPHKGDHHQFKGLEICMDFMQSTCQESLMDLVYD</sequence>
<evidence type="ECO:0000256" key="1">
    <source>
        <dbReference type="SAM" id="MobiDB-lite"/>
    </source>
</evidence>
<dbReference type="EMBL" id="GL883090">
    <property type="protein sequence ID" value="EGG12794.1"/>
    <property type="molecule type" value="Genomic_DNA"/>
</dbReference>
<keyword evidence="2" id="KW-1133">Transmembrane helix</keyword>
<keyword evidence="2" id="KW-0812">Transmembrane</keyword>
<protein>
    <submittedName>
        <fullName evidence="3">Uncharacterized protein</fullName>
    </submittedName>
</protein>
<dbReference type="SUPFAM" id="SSF53474">
    <property type="entry name" value="alpha/beta-Hydrolases"/>
    <property type="match status" value="1"/>
</dbReference>
<dbReference type="Gene3D" id="3.40.50.1820">
    <property type="entry name" value="alpha/beta hydrolase"/>
    <property type="match status" value="1"/>
</dbReference>
<dbReference type="VEuPathDB" id="FungiDB:MELLADRAFT_76348"/>
<dbReference type="KEGG" id="mlr:MELLADRAFT_76348"/>
<feature type="compositionally biased region" description="Polar residues" evidence="1">
    <location>
        <begin position="1"/>
        <end position="11"/>
    </location>
</feature>
<evidence type="ECO:0000313" key="4">
    <source>
        <dbReference type="Proteomes" id="UP000001072"/>
    </source>
</evidence>
<feature type="transmembrane region" description="Helical" evidence="2">
    <location>
        <begin position="136"/>
        <end position="155"/>
    </location>
</feature>
<dbReference type="HOGENOM" id="CLU_456398_0_0_1"/>
<dbReference type="RefSeq" id="XP_007403732.1">
    <property type="nucleotide sequence ID" value="XM_007403670.1"/>
</dbReference>
<dbReference type="STRING" id="747676.F4R4D6"/>
<feature type="region of interest" description="Disordered" evidence="1">
    <location>
        <begin position="56"/>
        <end position="77"/>
    </location>
</feature>
<feature type="transmembrane region" description="Helical" evidence="2">
    <location>
        <begin position="263"/>
        <end position="283"/>
    </location>
</feature>
<dbReference type="OrthoDB" id="164921at2759"/>
<keyword evidence="4" id="KW-1185">Reference proteome</keyword>
<reference evidence="4" key="1">
    <citation type="journal article" date="2011" name="Proc. Natl. Acad. Sci. U.S.A.">
        <title>Obligate biotrophy features unraveled by the genomic analysis of rust fungi.</title>
        <authorList>
            <person name="Duplessis S."/>
            <person name="Cuomo C.A."/>
            <person name="Lin Y.-C."/>
            <person name="Aerts A."/>
            <person name="Tisserant E."/>
            <person name="Veneault-Fourrey C."/>
            <person name="Joly D.L."/>
            <person name="Hacquard S."/>
            <person name="Amselem J."/>
            <person name="Cantarel B.L."/>
            <person name="Chiu R."/>
            <person name="Coutinho P.M."/>
            <person name="Feau N."/>
            <person name="Field M."/>
            <person name="Frey P."/>
            <person name="Gelhaye E."/>
            <person name="Goldberg J."/>
            <person name="Grabherr M.G."/>
            <person name="Kodira C.D."/>
            <person name="Kohler A."/>
            <person name="Kuees U."/>
            <person name="Lindquist E.A."/>
            <person name="Lucas S.M."/>
            <person name="Mago R."/>
            <person name="Mauceli E."/>
            <person name="Morin E."/>
            <person name="Murat C."/>
            <person name="Pangilinan J.L."/>
            <person name="Park R."/>
            <person name="Pearson M."/>
            <person name="Quesneville H."/>
            <person name="Rouhier N."/>
            <person name="Sakthikumar S."/>
            <person name="Salamov A.A."/>
            <person name="Schmutz J."/>
            <person name="Selles B."/>
            <person name="Shapiro H."/>
            <person name="Tanguay P."/>
            <person name="Tuskan G.A."/>
            <person name="Henrissat B."/>
            <person name="Van de Peer Y."/>
            <person name="Rouze P."/>
            <person name="Ellis J.G."/>
            <person name="Dodds P.N."/>
            <person name="Schein J.E."/>
            <person name="Zhong S."/>
            <person name="Hamelin R.C."/>
            <person name="Grigoriev I.V."/>
            <person name="Szabo L.J."/>
            <person name="Martin F."/>
        </authorList>
    </citation>
    <scope>NUCLEOTIDE SEQUENCE [LARGE SCALE GENOMIC DNA]</scope>
    <source>
        <strain evidence="4">98AG31 / pathotype 3-4-7</strain>
    </source>
</reference>
<organism evidence="4">
    <name type="scientific">Melampsora larici-populina (strain 98AG31 / pathotype 3-4-7)</name>
    <name type="common">Poplar leaf rust fungus</name>
    <dbReference type="NCBI Taxonomy" id="747676"/>
    <lineage>
        <taxon>Eukaryota</taxon>
        <taxon>Fungi</taxon>
        <taxon>Dikarya</taxon>
        <taxon>Basidiomycota</taxon>
        <taxon>Pucciniomycotina</taxon>
        <taxon>Pucciniomycetes</taxon>
        <taxon>Pucciniales</taxon>
        <taxon>Melampsoraceae</taxon>
        <taxon>Melampsora</taxon>
    </lineage>
</organism>
<evidence type="ECO:0000313" key="3">
    <source>
        <dbReference type="EMBL" id="EGG12794.1"/>
    </source>
</evidence>
<keyword evidence="2" id="KW-0472">Membrane</keyword>
<evidence type="ECO:0000256" key="2">
    <source>
        <dbReference type="SAM" id="Phobius"/>
    </source>
</evidence>
<dbReference type="GeneID" id="18932765"/>
<dbReference type="InParanoid" id="F4R4D6"/>
<accession>F4R4D6</accession>
<feature type="transmembrane region" description="Helical" evidence="2">
    <location>
        <begin position="197"/>
        <end position="215"/>
    </location>
</feature>
<gene>
    <name evidence="3" type="ORF">MELLADRAFT_76348</name>
</gene>
<name>F4R4D6_MELLP</name>
<feature type="transmembrane region" description="Helical" evidence="2">
    <location>
        <begin position="94"/>
        <end position="116"/>
    </location>
</feature>
<dbReference type="InterPro" id="IPR029058">
    <property type="entry name" value="AB_hydrolase_fold"/>
</dbReference>
<dbReference type="Proteomes" id="UP000001072">
    <property type="component" value="Unassembled WGS sequence"/>
</dbReference>
<proteinExistence type="predicted"/>
<feature type="region of interest" description="Disordered" evidence="1">
    <location>
        <begin position="1"/>
        <end position="21"/>
    </location>
</feature>
<feature type="compositionally biased region" description="Pro residues" evidence="1">
    <location>
        <begin position="65"/>
        <end position="74"/>
    </location>
</feature>